<dbReference type="PRINTS" id="PR00081">
    <property type="entry name" value="GDHRDH"/>
</dbReference>
<dbReference type="PANTHER" id="PTHR24321">
    <property type="entry name" value="DEHYDROGENASES, SHORT CHAIN"/>
    <property type="match status" value="1"/>
</dbReference>
<dbReference type="EMBL" id="UINC01115316">
    <property type="protein sequence ID" value="SVC86248.1"/>
    <property type="molecule type" value="Genomic_DNA"/>
</dbReference>
<dbReference type="PANTHER" id="PTHR24321:SF15">
    <property type="entry name" value="OXIDOREDUCTASE UCPA"/>
    <property type="match status" value="1"/>
</dbReference>
<evidence type="ECO:0000256" key="2">
    <source>
        <dbReference type="ARBA" id="ARBA00023002"/>
    </source>
</evidence>
<organism evidence="3">
    <name type="scientific">marine metagenome</name>
    <dbReference type="NCBI Taxonomy" id="408172"/>
    <lineage>
        <taxon>unclassified sequences</taxon>
        <taxon>metagenomes</taxon>
        <taxon>ecological metagenomes</taxon>
    </lineage>
</organism>
<keyword evidence="2" id="KW-0560">Oxidoreductase</keyword>
<dbReference type="AlphaFoldDB" id="A0A382QMT9"/>
<dbReference type="FunFam" id="3.40.50.720:FF:000084">
    <property type="entry name" value="Short-chain dehydrogenase reductase"/>
    <property type="match status" value="1"/>
</dbReference>
<dbReference type="SUPFAM" id="SSF51735">
    <property type="entry name" value="NAD(P)-binding Rossmann-fold domains"/>
    <property type="match status" value="1"/>
</dbReference>
<dbReference type="CDD" id="cd05233">
    <property type="entry name" value="SDR_c"/>
    <property type="match status" value="1"/>
</dbReference>
<accession>A0A382QMT9</accession>
<evidence type="ECO:0000313" key="3">
    <source>
        <dbReference type="EMBL" id="SVC86248.1"/>
    </source>
</evidence>
<gene>
    <name evidence="3" type="ORF">METZ01_LOCUS339102</name>
</gene>
<dbReference type="PRINTS" id="PR00080">
    <property type="entry name" value="SDRFAMILY"/>
</dbReference>
<dbReference type="InterPro" id="IPR036291">
    <property type="entry name" value="NAD(P)-bd_dom_sf"/>
</dbReference>
<proteinExistence type="inferred from homology"/>
<reference evidence="3" key="1">
    <citation type="submission" date="2018-05" db="EMBL/GenBank/DDBJ databases">
        <authorList>
            <person name="Lanie J.A."/>
            <person name="Ng W.-L."/>
            <person name="Kazmierczak K.M."/>
            <person name="Andrzejewski T.M."/>
            <person name="Davidsen T.M."/>
            <person name="Wayne K.J."/>
            <person name="Tettelin H."/>
            <person name="Glass J.I."/>
            <person name="Rusch D."/>
            <person name="Podicherti R."/>
            <person name="Tsui H.-C.T."/>
            <person name="Winkler M.E."/>
        </authorList>
    </citation>
    <scope>NUCLEOTIDE SEQUENCE</scope>
</reference>
<evidence type="ECO:0008006" key="4">
    <source>
        <dbReference type="Google" id="ProtNLM"/>
    </source>
</evidence>
<protein>
    <recommendedName>
        <fullName evidence="4">3-oxoacyl-ACP reductase</fullName>
    </recommendedName>
</protein>
<comment type="similarity">
    <text evidence="1">Belongs to the short-chain dehydrogenases/reductases (SDR) family.</text>
</comment>
<evidence type="ECO:0000256" key="1">
    <source>
        <dbReference type="ARBA" id="ARBA00006484"/>
    </source>
</evidence>
<dbReference type="Gene3D" id="3.40.50.720">
    <property type="entry name" value="NAD(P)-binding Rossmann-like Domain"/>
    <property type="match status" value="1"/>
</dbReference>
<name>A0A382QMT9_9ZZZZ</name>
<dbReference type="InterPro" id="IPR002347">
    <property type="entry name" value="SDR_fam"/>
</dbReference>
<sequence length="282" mass="30073">MQSKTRLENQVALIVGGGQIPGETIGNGRATALTFAKEGAKIVVADININLAEETARMVQDQGGEAFAIEGDIVNQEDCSRFVSETIKSYGQLNILQNNVGIGPGESGPNKISAEGWRHMLDVNLTGMFLMIKNVIPIMQKQRSGVITNISSTISIAGNSSVRGNSKNQSDGEGQTAYRVSKSGVNSLTESFALSQAHYGIRVNAILPGLMETPNAVESAIKSSNLTREELKKMRDEQVPLLSKQGTGWDIANAALFLASDEARFITGVLLPVDGGLNLKRG</sequence>
<dbReference type="Pfam" id="PF13561">
    <property type="entry name" value="adh_short_C2"/>
    <property type="match status" value="1"/>
</dbReference>
<dbReference type="GO" id="GO:0016491">
    <property type="term" value="F:oxidoreductase activity"/>
    <property type="evidence" value="ECO:0007669"/>
    <property type="project" value="UniProtKB-KW"/>
</dbReference>